<evidence type="ECO:0000313" key="7">
    <source>
        <dbReference type="Proteomes" id="UP000437875"/>
    </source>
</evidence>
<dbReference type="PANTHER" id="PTHR33420:SF12">
    <property type="entry name" value="FIMBRIN-LIKE PROTEIN FIMI-RELATED"/>
    <property type="match status" value="1"/>
</dbReference>
<evidence type="ECO:0000313" key="6">
    <source>
        <dbReference type="EMBL" id="KAE9734241.1"/>
    </source>
</evidence>
<evidence type="ECO:0000259" key="5">
    <source>
        <dbReference type="Pfam" id="PF00419"/>
    </source>
</evidence>
<organism evidence="6 7">
    <name type="scientific">Escherichia coli</name>
    <dbReference type="NCBI Taxonomy" id="562"/>
    <lineage>
        <taxon>Bacteria</taxon>
        <taxon>Pseudomonadati</taxon>
        <taxon>Pseudomonadota</taxon>
        <taxon>Gammaproteobacteria</taxon>
        <taxon>Enterobacterales</taxon>
        <taxon>Enterobacteriaceae</taxon>
        <taxon>Escherichia</taxon>
    </lineage>
</organism>
<dbReference type="GO" id="GO:0009289">
    <property type="term" value="C:pilus"/>
    <property type="evidence" value="ECO:0007669"/>
    <property type="project" value="UniProtKB-SubCell"/>
</dbReference>
<evidence type="ECO:0000256" key="1">
    <source>
        <dbReference type="ARBA" id="ARBA00004561"/>
    </source>
</evidence>
<keyword evidence="4" id="KW-0281">Fimbrium</keyword>
<dbReference type="Gene3D" id="2.60.40.1090">
    <property type="entry name" value="Fimbrial-type adhesion domain"/>
    <property type="match status" value="1"/>
</dbReference>
<evidence type="ECO:0000256" key="2">
    <source>
        <dbReference type="ARBA" id="ARBA00006671"/>
    </source>
</evidence>
<dbReference type="PANTHER" id="PTHR33420">
    <property type="entry name" value="FIMBRIAL SUBUNIT ELFA-RELATED"/>
    <property type="match status" value="1"/>
</dbReference>
<dbReference type="GO" id="GO:0043709">
    <property type="term" value="P:cell adhesion involved in single-species biofilm formation"/>
    <property type="evidence" value="ECO:0007669"/>
    <property type="project" value="TreeGrafter"/>
</dbReference>
<dbReference type="Pfam" id="PF00419">
    <property type="entry name" value="Fimbrial"/>
    <property type="match status" value="1"/>
</dbReference>
<dbReference type="InterPro" id="IPR008966">
    <property type="entry name" value="Adhesion_dom_sf"/>
</dbReference>
<dbReference type="InterPro" id="IPR036937">
    <property type="entry name" value="Adhesion_dom_fimbrial_sf"/>
</dbReference>
<dbReference type="Gene3D" id="2.60.40.3310">
    <property type="match status" value="1"/>
</dbReference>
<dbReference type="SUPFAM" id="SSF49401">
    <property type="entry name" value="Bacterial adhesins"/>
    <property type="match status" value="1"/>
</dbReference>
<comment type="caution">
    <text evidence="6">The sequence shown here is derived from an EMBL/GenBank/DDBJ whole genome shotgun (WGS) entry which is preliminary data.</text>
</comment>
<dbReference type="Proteomes" id="UP000437875">
    <property type="component" value="Unassembled WGS sequence"/>
</dbReference>
<accession>A0A6D0H7L7</accession>
<gene>
    <name evidence="6" type="ORF">GP711_04365</name>
</gene>
<comment type="subcellular location">
    <subcellularLocation>
        <location evidence="1">Fimbrium</location>
    </subcellularLocation>
</comment>
<keyword evidence="3" id="KW-0732">Signal</keyword>
<dbReference type="RefSeq" id="WP_157702269.1">
    <property type="nucleotide sequence ID" value="NZ_JBECTP010000002.1"/>
</dbReference>
<dbReference type="InterPro" id="IPR000259">
    <property type="entry name" value="Adhesion_dom_fimbrial"/>
</dbReference>
<reference evidence="6 7" key="1">
    <citation type="submission" date="2019-10" db="EMBL/GenBank/DDBJ databases">
        <title>Antimicrobial-resistant enteric bacteria are widely distributed amongst people, animals and the environment in northern Tanzania.</title>
        <authorList>
            <person name="Subbiah M."/>
            <person name="Call D.R."/>
        </authorList>
    </citation>
    <scope>NUCLEOTIDE SEQUENCE [LARGE SCALE GENOMIC DNA]</scope>
    <source>
        <strain evidence="6 7">TzEc067</strain>
    </source>
</reference>
<dbReference type="InterPro" id="IPR050263">
    <property type="entry name" value="Bact_Fimbrial_Adh_Pro"/>
</dbReference>
<dbReference type="AlphaFoldDB" id="A0A6D0H7L7"/>
<feature type="domain" description="Fimbrial-type adhesion" evidence="5">
    <location>
        <begin position="231"/>
        <end position="377"/>
    </location>
</feature>
<name>A0A6D0H7L7_ECOLX</name>
<evidence type="ECO:0000256" key="3">
    <source>
        <dbReference type="ARBA" id="ARBA00022729"/>
    </source>
</evidence>
<sequence length="380" mass="42000">MKAVNYIYHLIYLKINLQHQTLSLTRQNVINIMKHKYICVKKNATVPFFLLIITLFIGLMPWTSLLAAECHYASGGPATVSFTDININRQLEKDTPVGTVIFDKSYHSNRTGRIICSGGSISYSEGYSAQPSSFVSSDPCLFNIPLNNGQNSGLGIRIYYDLTKNKTNPGTYCLQYPKRSSIASSYDFSTEGNFRIVLEVVGQLQNGILDLSHFSNGGIWWNNLEAFYLSFTNTVIDIKALSCDVNTPELPVSLSSAMGINADTTFQGMNSTSPEVNFNIELTCDTGTNIAIRFEGNTINGNNSILKLIDQDNSASGVGVQILDKNRNAITFNQPDYILQMSNIQQSQISLPFNARYIQTGSTVTPGKADAEATFYLLFP</sequence>
<proteinExistence type="inferred from homology"/>
<protein>
    <submittedName>
        <fullName evidence="6">Fimbrial protein</fullName>
    </submittedName>
</protein>
<evidence type="ECO:0000256" key="4">
    <source>
        <dbReference type="ARBA" id="ARBA00023263"/>
    </source>
</evidence>
<comment type="similarity">
    <text evidence="2">Belongs to the fimbrial protein family.</text>
</comment>
<dbReference type="EMBL" id="WSGM01000002">
    <property type="protein sequence ID" value="KAE9734241.1"/>
    <property type="molecule type" value="Genomic_DNA"/>
</dbReference>